<keyword evidence="9 19" id="KW-0808">Transferase</keyword>
<evidence type="ECO:0000256" key="5">
    <source>
        <dbReference type="ARBA" id="ARBA00013200"/>
    </source>
</evidence>
<protein>
    <recommendedName>
        <fullName evidence="6 19">Adenosylcobinamide-GDP ribazoletransferase</fullName>
        <ecNumber evidence="5 19">2.7.8.26</ecNumber>
    </recommendedName>
    <alternativeName>
        <fullName evidence="16 19">Cobalamin synthase</fullName>
    </alternativeName>
    <alternativeName>
        <fullName evidence="15 19">Cobalamin-5'-phosphate synthase</fullName>
    </alternativeName>
</protein>
<feature type="transmembrane region" description="Helical" evidence="19">
    <location>
        <begin position="112"/>
        <end position="130"/>
    </location>
</feature>
<evidence type="ECO:0000256" key="19">
    <source>
        <dbReference type="HAMAP-Rule" id="MF_00719"/>
    </source>
</evidence>
<evidence type="ECO:0000256" key="1">
    <source>
        <dbReference type="ARBA" id="ARBA00001946"/>
    </source>
</evidence>
<dbReference type="RefSeq" id="WP_169923863.1">
    <property type="nucleotide sequence ID" value="NZ_PDJC01000001.1"/>
</dbReference>
<evidence type="ECO:0000256" key="11">
    <source>
        <dbReference type="ARBA" id="ARBA00022842"/>
    </source>
</evidence>
<keyword evidence="21" id="KW-1185">Reference proteome</keyword>
<evidence type="ECO:0000256" key="13">
    <source>
        <dbReference type="ARBA" id="ARBA00023136"/>
    </source>
</evidence>
<dbReference type="PANTHER" id="PTHR34148">
    <property type="entry name" value="ADENOSYLCOBINAMIDE-GDP RIBAZOLETRANSFERASE"/>
    <property type="match status" value="1"/>
</dbReference>
<evidence type="ECO:0000256" key="17">
    <source>
        <dbReference type="ARBA" id="ARBA00048623"/>
    </source>
</evidence>
<dbReference type="AlphaFoldDB" id="A0A2A9CVU9"/>
<dbReference type="GO" id="GO:0008818">
    <property type="term" value="F:cobalamin 5'-phosphate synthase activity"/>
    <property type="evidence" value="ECO:0007669"/>
    <property type="project" value="UniProtKB-UniRule"/>
</dbReference>
<evidence type="ECO:0000313" key="21">
    <source>
        <dbReference type="Proteomes" id="UP000226079"/>
    </source>
</evidence>
<comment type="pathway">
    <text evidence="3 19">Cofactor biosynthesis; adenosylcobalamin biosynthesis; adenosylcobalamin from cob(II)yrinate a,c-diamide: step 7/7.</text>
</comment>
<evidence type="ECO:0000256" key="4">
    <source>
        <dbReference type="ARBA" id="ARBA00010561"/>
    </source>
</evidence>
<keyword evidence="10 19" id="KW-0812">Transmembrane</keyword>
<dbReference type="GO" id="GO:0005886">
    <property type="term" value="C:plasma membrane"/>
    <property type="evidence" value="ECO:0007669"/>
    <property type="project" value="UniProtKB-SubCell"/>
</dbReference>
<gene>
    <name evidence="19" type="primary">cobS</name>
    <name evidence="20" type="ORF">ATK74_2726</name>
</gene>
<evidence type="ECO:0000256" key="3">
    <source>
        <dbReference type="ARBA" id="ARBA00004663"/>
    </source>
</evidence>
<evidence type="ECO:0000256" key="12">
    <source>
        <dbReference type="ARBA" id="ARBA00022989"/>
    </source>
</evidence>
<keyword evidence="11 19" id="KW-0460">Magnesium</keyword>
<evidence type="ECO:0000256" key="15">
    <source>
        <dbReference type="ARBA" id="ARBA00032605"/>
    </source>
</evidence>
<comment type="catalytic activity">
    <reaction evidence="17 19">
        <text>alpha-ribazole + adenosylcob(III)inamide-GDP = adenosylcob(III)alamin + GMP + H(+)</text>
        <dbReference type="Rhea" id="RHEA:16049"/>
        <dbReference type="ChEBI" id="CHEBI:10329"/>
        <dbReference type="ChEBI" id="CHEBI:15378"/>
        <dbReference type="ChEBI" id="CHEBI:18408"/>
        <dbReference type="ChEBI" id="CHEBI:58115"/>
        <dbReference type="ChEBI" id="CHEBI:60487"/>
        <dbReference type="EC" id="2.7.8.26"/>
    </reaction>
</comment>
<dbReference type="EMBL" id="PDJC01000001">
    <property type="protein sequence ID" value="PFG18145.1"/>
    <property type="molecule type" value="Genomic_DNA"/>
</dbReference>
<organism evidence="20 21">
    <name type="scientific">Propionicimonas paludicola</name>
    <dbReference type="NCBI Taxonomy" id="185243"/>
    <lineage>
        <taxon>Bacteria</taxon>
        <taxon>Bacillati</taxon>
        <taxon>Actinomycetota</taxon>
        <taxon>Actinomycetes</taxon>
        <taxon>Propionibacteriales</taxon>
        <taxon>Nocardioidaceae</taxon>
        <taxon>Propionicimonas</taxon>
    </lineage>
</organism>
<evidence type="ECO:0000256" key="16">
    <source>
        <dbReference type="ARBA" id="ARBA00032853"/>
    </source>
</evidence>
<keyword evidence="7 19" id="KW-1003">Cell membrane</keyword>
<keyword evidence="8 19" id="KW-0169">Cobalamin biosynthesis</keyword>
<feature type="transmembrane region" description="Helical" evidence="19">
    <location>
        <begin position="195"/>
        <end position="216"/>
    </location>
</feature>
<dbReference type="UniPathway" id="UPA00148">
    <property type="reaction ID" value="UER00238"/>
</dbReference>
<evidence type="ECO:0000313" key="20">
    <source>
        <dbReference type="EMBL" id="PFG18145.1"/>
    </source>
</evidence>
<proteinExistence type="inferred from homology"/>
<reference evidence="20 21" key="1">
    <citation type="submission" date="2017-10" db="EMBL/GenBank/DDBJ databases">
        <title>Sequencing the genomes of 1000 actinobacteria strains.</title>
        <authorList>
            <person name="Klenk H.-P."/>
        </authorList>
    </citation>
    <scope>NUCLEOTIDE SEQUENCE [LARGE SCALE GENOMIC DNA]</scope>
    <source>
        <strain evidence="20 21">DSM 15597</strain>
    </source>
</reference>
<evidence type="ECO:0000256" key="10">
    <source>
        <dbReference type="ARBA" id="ARBA00022692"/>
    </source>
</evidence>
<evidence type="ECO:0000256" key="6">
    <source>
        <dbReference type="ARBA" id="ARBA00015850"/>
    </source>
</evidence>
<dbReference type="EC" id="2.7.8.26" evidence="5 19"/>
<feature type="transmembrane region" description="Helical" evidence="19">
    <location>
        <begin position="166"/>
        <end position="189"/>
    </location>
</feature>
<name>A0A2A9CVU9_9ACTN</name>
<dbReference type="InterPro" id="IPR003805">
    <property type="entry name" value="CobS"/>
</dbReference>
<evidence type="ECO:0000256" key="9">
    <source>
        <dbReference type="ARBA" id="ARBA00022679"/>
    </source>
</evidence>
<comment type="caution">
    <text evidence="20">The sequence shown here is derived from an EMBL/GenBank/DDBJ whole genome shotgun (WGS) entry which is preliminary data.</text>
</comment>
<comment type="similarity">
    <text evidence="4 19">Belongs to the CobS family.</text>
</comment>
<accession>A0A2A9CVU9</accession>
<evidence type="ECO:0000256" key="2">
    <source>
        <dbReference type="ARBA" id="ARBA00004651"/>
    </source>
</evidence>
<evidence type="ECO:0000256" key="18">
    <source>
        <dbReference type="ARBA" id="ARBA00049504"/>
    </source>
</evidence>
<dbReference type="GO" id="GO:0051073">
    <property type="term" value="F:adenosylcobinamide-GDP ribazoletransferase activity"/>
    <property type="evidence" value="ECO:0007669"/>
    <property type="project" value="UniProtKB-UniRule"/>
</dbReference>
<dbReference type="HAMAP" id="MF_00719">
    <property type="entry name" value="CobS"/>
    <property type="match status" value="1"/>
</dbReference>
<comment type="subcellular location">
    <subcellularLocation>
        <location evidence="2 19">Cell membrane</location>
        <topology evidence="2 19">Multi-pass membrane protein</topology>
    </subcellularLocation>
</comment>
<comment type="cofactor">
    <cofactor evidence="1 19">
        <name>Mg(2+)</name>
        <dbReference type="ChEBI" id="CHEBI:18420"/>
    </cofactor>
</comment>
<dbReference type="PANTHER" id="PTHR34148:SF1">
    <property type="entry name" value="ADENOSYLCOBINAMIDE-GDP RIBAZOLETRANSFERASE"/>
    <property type="match status" value="1"/>
</dbReference>
<sequence>MNGLRLALGLLTLIPVPAPDGVDRDAARRAMLLAPLALLPISLAAALAGWGCLLLGLPGLVAGIVTVAVGLLATGALHADGLADTADGLGSRRDPQTSLAIMKRGDVGPMGAVALALVYLAQAAAVPVLLARPWGWLQVALLLAGARVALAVLTRRGQAPARPGGLGALVLGTVPVPSALVAVLVAWLITAATGWLTGHLIGAIVALPLALAAVLWLSRTARRRLGGLTGDVLGAGVELAATVMLIVASIAW</sequence>
<keyword evidence="13 19" id="KW-0472">Membrane</keyword>
<dbReference type="Pfam" id="PF02654">
    <property type="entry name" value="CobS"/>
    <property type="match status" value="1"/>
</dbReference>
<feature type="transmembrane region" description="Helical" evidence="19">
    <location>
        <begin position="48"/>
        <end position="73"/>
    </location>
</feature>
<keyword evidence="12 19" id="KW-1133">Transmembrane helix</keyword>
<evidence type="ECO:0000256" key="14">
    <source>
        <dbReference type="ARBA" id="ARBA00025228"/>
    </source>
</evidence>
<comment type="function">
    <text evidence="14 19">Joins adenosylcobinamide-GDP and alpha-ribazole to generate adenosylcobalamin (Ado-cobalamin). Also synthesizes adenosylcobalamin 5'-phosphate from adenosylcobinamide-GDP and alpha-ribazole 5'-phosphate.</text>
</comment>
<dbReference type="GO" id="GO:0009236">
    <property type="term" value="P:cobalamin biosynthetic process"/>
    <property type="evidence" value="ECO:0007669"/>
    <property type="project" value="UniProtKB-UniRule"/>
</dbReference>
<feature type="transmembrane region" description="Helical" evidence="19">
    <location>
        <begin position="136"/>
        <end position="154"/>
    </location>
</feature>
<evidence type="ECO:0000256" key="8">
    <source>
        <dbReference type="ARBA" id="ARBA00022573"/>
    </source>
</evidence>
<comment type="catalytic activity">
    <reaction evidence="18 19">
        <text>alpha-ribazole 5'-phosphate + adenosylcob(III)inamide-GDP = adenosylcob(III)alamin 5'-phosphate + GMP + H(+)</text>
        <dbReference type="Rhea" id="RHEA:23560"/>
        <dbReference type="ChEBI" id="CHEBI:15378"/>
        <dbReference type="ChEBI" id="CHEBI:57918"/>
        <dbReference type="ChEBI" id="CHEBI:58115"/>
        <dbReference type="ChEBI" id="CHEBI:60487"/>
        <dbReference type="ChEBI" id="CHEBI:60493"/>
        <dbReference type="EC" id="2.7.8.26"/>
    </reaction>
</comment>
<dbReference type="Proteomes" id="UP000226079">
    <property type="component" value="Unassembled WGS sequence"/>
</dbReference>
<feature type="transmembrane region" description="Helical" evidence="19">
    <location>
        <begin position="228"/>
        <end position="251"/>
    </location>
</feature>
<evidence type="ECO:0000256" key="7">
    <source>
        <dbReference type="ARBA" id="ARBA00022475"/>
    </source>
</evidence>